<feature type="transmembrane region" description="Helical" evidence="1">
    <location>
        <begin position="43"/>
        <end position="67"/>
    </location>
</feature>
<feature type="transmembrane region" description="Helical" evidence="1">
    <location>
        <begin position="118"/>
        <end position="137"/>
    </location>
</feature>
<keyword evidence="1" id="KW-0472">Membrane</keyword>
<protein>
    <submittedName>
        <fullName evidence="4">Alpha/beta-hydrolase family protein</fullName>
    </submittedName>
</protein>
<dbReference type="GO" id="GO:0016787">
    <property type="term" value="F:hydrolase activity"/>
    <property type="evidence" value="ECO:0007669"/>
    <property type="project" value="UniProtKB-KW"/>
</dbReference>
<dbReference type="InterPro" id="IPR027788">
    <property type="entry name" value="Alpha/beta-hydrolase_N_dom"/>
</dbReference>
<evidence type="ECO:0000259" key="3">
    <source>
        <dbReference type="Pfam" id="PF15420"/>
    </source>
</evidence>
<feature type="domain" description="Alpha/beta-hydrolase N-terminal" evidence="3">
    <location>
        <begin position="30"/>
        <end position="231"/>
    </location>
</feature>
<evidence type="ECO:0000313" key="5">
    <source>
        <dbReference type="Proteomes" id="UP000529417"/>
    </source>
</evidence>
<dbReference type="InterPro" id="IPR012037">
    <property type="entry name" value="Alpha/beta-hydrolase_fam"/>
</dbReference>
<evidence type="ECO:0000313" key="4">
    <source>
        <dbReference type="EMBL" id="NYS25124.1"/>
    </source>
</evidence>
<feature type="transmembrane region" description="Helical" evidence="1">
    <location>
        <begin position="79"/>
        <end position="98"/>
    </location>
</feature>
<accession>A0A7Z0I080</accession>
<proteinExistence type="predicted"/>
<evidence type="ECO:0000259" key="2">
    <source>
        <dbReference type="Pfam" id="PF10081"/>
    </source>
</evidence>
<dbReference type="Proteomes" id="UP000529417">
    <property type="component" value="Unassembled WGS sequence"/>
</dbReference>
<comment type="caution">
    <text evidence="4">The sequence shown here is derived from an EMBL/GenBank/DDBJ whole genome shotgun (WGS) entry which is preliminary data.</text>
</comment>
<keyword evidence="5" id="KW-1185">Reference proteome</keyword>
<sequence length="547" mass="59945">MEPPFSHQSLFAPLAPLALVAAAAAFTASLTPSLIPREGVTQGILAGIAFLAVYGAGVALVGVWRWLGLPRWRPAWLSWLAWAVAAGTVIFGLARVTGWQNAVHAVSGMEPVESARPFTIAAVATLIVVPGLILGRMARMLVVAAANGMARYLPDRVALLGALLITATLFWTLGNGVLAGAILRSLDRAALQVNTLINPEIDRPTDPAKTGGPGSFLVWEELSAPGRARIAAFPDAGQIAEVTGQPGRDPARVYVGLASAETPEERAELALAELIRTDAFSREILVIATPTGRGWIDPGSLSSLEFLWRGDVASVSVQYSYLPSWLSLLLEPEYGVETARETFHRVYEHWRELPPEDRPRLYLHGLSLGSFNSELSADVWDILPEPYDGAFWAGPTFTNPLWQQFTARRTPDSPAWRPVVQDGSLVRFATQQGIPDHGDAPWGPLRILYLQYPSDAITFFEPETLWRRPAWLSPRAPDVSPAFRWLPVVTFLQLFTDLTGSFRTPIGVGHAYAGEHYLDSWLALTEPEGWDEPTLERVRTWFRARGL</sequence>
<keyword evidence="1" id="KW-0812">Transmembrane</keyword>
<feature type="domain" description="Alpha/beta-hydrolase catalytic" evidence="2">
    <location>
        <begin position="252"/>
        <end position="537"/>
    </location>
</feature>
<name>A0A7Z0I080_9RHOB</name>
<feature type="transmembrane region" description="Helical" evidence="1">
    <location>
        <begin position="157"/>
        <end position="183"/>
    </location>
</feature>
<dbReference type="AlphaFoldDB" id="A0A7Z0I080"/>
<gene>
    <name evidence="4" type="ORF">HUK65_08965</name>
</gene>
<dbReference type="Pfam" id="PF10081">
    <property type="entry name" value="Abhydrolase_9"/>
    <property type="match status" value="1"/>
</dbReference>
<reference evidence="4 5" key="1">
    <citation type="journal article" date="2000" name="Arch. Microbiol.">
        <title>Rhodobaca bogoriensis gen. nov. and sp. nov., an alkaliphilic purple nonsulfur bacterium from African Rift Valley soda lakes.</title>
        <authorList>
            <person name="Milford A.D."/>
            <person name="Achenbach L.A."/>
            <person name="Jung D.O."/>
            <person name="Madigan M.T."/>
        </authorList>
    </citation>
    <scope>NUCLEOTIDE SEQUENCE [LARGE SCALE GENOMIC DNA]</scope>
    <source>
        <strain evidence="4 5">2376</strain>
    </source>
</reference>
<organism evidence="4 5">
    <name type="scientific">Rhabdonatronobacter sediminivivens</name>
    <dbReference type="NCBI Taxonomy" id="2743469"/>
    <lineage>
        <taxon>Bacteria</taxon>
        <taxon>Pseudomonadati</taxon>
        <taxon>Pseudomonadota</taxon>
        <taxon>Alphaproteobacteria</taxon>
        <taxon>Rhodobacterales</taxon>
        <taxon>Paracoccaceae</taxon>
        <taxon>Rhabdonatronobacter</taxon>
    </lineage>
</organism>
<dbReference type="RefSeq" id="WP_179905830.1">
    <property type="nucleotide sequence ID" value="NZ_JACBXS010000015.1"/>
</dbReference>
<keyword evidence="1" id="KW-1133">Transmembrane helix</keyword>
<dbReference type="EMBL" id="JACBXS010000015">
    <property type="protein sequence ID" value="NYS25124.1"/>
    <property type="molecule type" value="Genomic_DNA"/>
</dbReference>
<evidence type="ECO:0000256" key="1">
    <source>
        <dbReference type="SAM" id="Phobius"/>
    </source>
</evidence>
<dbReference type="Pfam" id="PF15420">
    <property type="entry name" value="Abhydrolase_9_N"/>
    <property type="match status" value="1"/>
</dbReference>
<keyword evidence="4" id="KW-0378">Hydrolase</keyword>
<dbReference type="PIRSF" id="PIRSF007542">
    <property type="entry name" value="UCP007542"/>
    <property type="match status" value="1"/>
</dbReference>
<dbReference type="InterPro" id="IPR027787">
    <property type="entry name" value="Alpha/beta-hydrolase_catalytic"/>
</dbReference>